<dbReference type="Pfam" id="PF12796">
    <property type="entry name" value="Ank_2"/>
    <property type="match status" value="1"/>
</dbReference>
<accession>K0TA04</accession>
<dbReference type="PROSITE" id="PS50088">
    <property type="entry name" value="ANK_REPEAT"/>
    <property type="match status" value="2"/>
</dbReference>
<feature type="repeat" description="ANK" evidence="3">
    <location>
        <begin position="43"/>
        <end position="75"/>
    </location>
</feature>
<dbReference type="PANTHER" id="PTHR24201:SF15">
    <property type="entry name" value="ANKYRIN REPEAT DOMAIN-CONTAINING PROTEIN 66"/>
    <property type="match status" value="1"/>
</dbReference>
<reference evidence="5 6" key="1">
    <citation type="journal article" date="2012" name="Genome Biol.">
        <title>Genome and low-iron response of an oceanic diatom adapted to chronic iron limitation.</title>
        <authorList>
            <person name="Lommer M."/>
            <person name="Specht M."/>
            <person name="Roy A.S."/>
            <person name="Kraemer L."/>
            <person name="Andreson R."/>
            <person name="Gutowska M.A."/>
            <person name="Wolf J."/>
            <person name="Bergner S.V."/>
            <person name="Schilhabel M.B."/>
            <person name="Klostermeier U.C."/>
            <person name="Beiko R.G."/>
            <person name="Rosenstiel P."/>
            <person name="Hippler M."/>
            <person name="Laroche J."/>
        </authorList>
    </citation>
    <scope>NUCLEOTIDE SEQUENCE [LARGE SCALE GENOMIC DNA]</scope>
    <source>
        <strain evidence="5 6">CCMP1005</strain>
    </source>
</reference>
<sequence length="274" mass="30465">MATAGDRYNVRTGNIWSYASRGDMSGLKAAVARGVEINIKNTVGWTPCHSAAAGGRLKALRYLAKLDANIEEVDNGGCTPAHQAAKNGQVQALRLLQDLGADITVVRLSHAKGKATRDFLIEAYKKADKSEIVKQEELVGYARKQVKSNAFFGPRRTPISTKIKKKIIKDNRLKKKQTRLSKEEDRLQEFSEDDRHQTVEPNYVETVRRIKRDKKRRQKAKLGRCNHKTCNDEVEAHEGDALSCSSGSEIEEMLSNGFASLMEDSDTESGTDGE</sequence>
<feature type="repeat" description="ANK" evidence="3">
    <location>
        <begin position="76"/>
        <end position="108"/>
    </location>
</feature>
<name>K0TA04_THAOC</name>
<evidence type="ECO:0000256" key="3">
    <source>
        <dbReference type="PROSITE-ProRule" id="PRU00023"/>
    </source>
</evidence>
<evidence type="ECO:0000256" key="2">
    <source>
        <dbReference type="ARBA" id="ARBA00023043"/>
    </source>
</evidence>
<dbReference type="PANTHER" id="PTHR24201">
    <property type="entry name" value="ANK_REP_REGION DOMAIN-CONTAINING PROTEIN"/>
    <property type="match status" value="1"/>
</dbReference>
<dbReference type="eggNOG" id="ENOG502QUT2">
    <property type="taxonomic scope" value="Eukaryota"/>
</dbReference>
<evidence type="ECO:0000256" key="4">
    <source>
        <dbReference type="SAM" id="MobiDB-lite"/>
    </source>
</evidence>
<dbReference type="Proteomes" id="UP000266841">
    <property type="component" value="Unassembled WGS sequence"/>
</dbReference>
<evidence type="ECO:0000256" key="1">
    <source>
        <dbReference type="ARBA" id="ARBA00022737"/>
    </source>
</evidence>
<feature type="compositionally biased region" description="Acidic residues" evidence="4">
    <location>
        <begin position="263"/>
        <end position="274"/>
    </location>
</feature>
<dbReference type="SMART" id="SM00248">
    <property type="entry name" value="ANK"/>
    <property type="match status" value="2"/>
</dbReference>
<protein>
    <submittedName>
        <fullName evidence="5">Uncharacterized protein</fullName>
    </submittedName>
</protein>
<comment type="caution">
    <text evidence="5">The sequence shown here is derived from an EMBL/GenBank/DDBJ whole genome shotgun (WGS) entry which is preliminary data.</text>
</comment>
<proteinExistence type="predicted"/>
<dbReference type="InterPro" id="IPR036770">
    <property type="entry name" value="Ankyrin_rpt-contain_sf"/>
</dbReference>
<keyword evidence="2 3" id="KW-0040">ANK repeat</keyword>
<dbReference type="EMBL" id="AGNL01002866">
    <property type="protein sequence ID" value="EJK75563.1"/>
    <property type="molecule type" value="Genomic_DNA"/>
</dbReference>
<gene>
    <name evidence="5" type="ORF">THAOC_02712</name>
</gene>
<dbReference type="PROSITE" id="PS50297">
    <property type="entry name" value="ANK_REP_REGION"/>
    <property type="match status" value="1"/>
</dbReference>
<dbReference type="Gene3D" id="1.25.40.20">
    <property type="entry name" value="Ankyrin repeat-containing domain"/>
    <property type="match status" value="1"/>
</dbReference>
<dbReference type="OrthoDB" id="188462at2759"/>
<evidence type="ECO:0000313" key="6">
    <source>
        <dbReference type="Proteomes" id="UP000266841"/>
    </source>
</evidence>
<organism evidence="5 6">
    <name type="scientific">Thalassiosira oceanica</name>
    <name type="common">Marine diatom</name>
    <dbReference type="NCBI Taxonomy" id="159749"/>
    <lineage>
        <taxon>Eukaryota</taxon>
        <taxon>Sar</taxon>
        <taxon>Stramenopiles</taxon>
        <taxon>Ochrophyta</taxon>
        <taxon>Bacillariophyta</taxon>
        <taxon>Coscinodiscophyceae</taxon>
        <taxon>Thalassiosirophycidae</taxon>
        <taxon>Thalassiosirales</taxon>
        <taxon>Thalassiosiraceae</taxon>
        <taxon>Thalassiosira</taxon>
    </lineage>
</organism>
<dbReference type="AlphaFoldDB" id="K0TA04"/>
<keyword evidence="6" id="KW-1185">Reference proteome</keyword>
<dbReference type="SUPFAM" id="SSF48403">
    <property type="entry name" value="Ankyrin repeat"/>
    <property type="match status" value="1"/>
</dbReference>
<evidence type="ECO:0000313" key="5">
    <source>
        <dbReference type="EMBL" id="EJK75563.1"/>
    </source>
</evidence>
<dbReference type="InterPro" id="IPR050776">
    <property type="entry name" value="Ank_Repeat/CDKN_Inhibitor"/>
</dbReference>
<dbReference type="InterPro" id="IPR002110">
    <property type="entry name" value="Ankyrin_rpt"/>
</dbReference>
<feature type="region of interest" description="Disordered" evidence="4">
    <location>
        <begin position="255"/>
        <end position="274"/>
    </location>
</feature>
<keyword evidence="1" id="KW-0677">Repeat</keyword>